<keyword evidence="3" id="KW-0238">DNA-binding</keyword>
<evidence type="ECO:0000313" key="8">
    <source>
        <dbReference type="Proteomes" id="UP000672657"/>
    </source>
</evidence>
<dbReference type="Pfam" id="PF00126">
    <property type="entry name" value="HTH_1"/>
    <property type="match status" value="1"/>
</dbReference>
<dbReference type="EMBL" id="CAJPVI010000030">
    <property type="protein sequence ID" value="CAG2154204.1"/>
    <property type="molecule type" value="Genomic_DNA"/>
</dbReference>
<dbReference type="InterPro" id="IPR005119">
    <property type="entry name" value="LysR_subst-bd"/>
</dbReference>
<comment type="caution">
    <text evidence="7">The sequence shown here is derived from an EMBL/GenBank/DDBJ whole genome shotgun (WGS) entry which is preliminary data.</text>
</comment>
<reference evidence="7 8" key="1">
    <citation type="submission" date="2021-03" db="EMBL/GenBank/DDBJ databases">
        <authorList>
            <person name="Peeters C."/>
        </authorList>
    </citation>
    <scope>NUCLEOTIDE SEQUENCE [LARGE SCALE GENOMIC DNA]</scope>
    <source>
        <strain evidence="7 8">LMG 26411</strain>
    </source>
</reference>
<dbReference type="Gene3D" id="1.10.10.10">
    <property type="entry name" value="Winged helix-like DNA-binding domain superfamily/Winged helix DNA-binding domain"/>
    <property type="match status" value="1"/>
</dbReference>
<dbReference type="InterPro" id="IPR036390">
    <property type="entry name" value="WH_DNA-bd_sf"/>
</dbReference>
<dbReference type="RefSeq" id="WP_211955556.1">
    <property type="nucleotide sequence ID" value="NZ_CAJPVI010000030.1"/>
</dbReference>
<evidence type="ECO:0000256" key="2">
    <source>
        <dbReference type="ARBA" id="ARBA00023015"/>
    </source>
</evidence>
<evidence type="ECO:0000256" key="3">
    <source>
        <dbReference type="ARBA" id="ARBA00023125"/>
    </source>
</evidence>
<protein>
    <submittedName>
        <fullName evidence="7">HTH-type transcriptional regulator CynR</fullName>
    </submittedName>
</protein>
<evidence type="ECO:0000256" key="4">
    <source>
        <dbReference type="ARBA" id="ARBA00023159"/>
    </source>
</evidence>
<evidence type="ECO:0000256" key="5">
    <source>
        <dbReference type="ARBA" id="ARBA00023163"/>
    </source>
</evidence>
<gene>
    <name evidence="7" type="primary">cynR_5</name>
    <name evidence="7" type="ORF">LMG26411_04579</name>
</gene>
<accession>A0ABM8TMG6</accession>
<dbReference type="InterPro" id="IPR036388">
    <property type="entry name" value="WH-like_DNA-bd_sf"/>
</dbReference>
<dbReference type="Proteomes" id="UP000672657">
    <property type="component" value="Unassembled WGS sequence"/>
</dbReference>
<feature type="domain" description="HTH lysR-type" evidence="6">
    <location>
        <begin position="1"/>
        <end position="58"/>
    </location>
</feature>
<dbReference type="PANTHER" id="PTHR30293:SF0">
    <property type="entry name" value="NITROGEN ASSIMILATION REGULATORY PROTEIN NAC"/>
    <property type="match status" value="1"/>
</dbReference>
<evidence type="ECO:0000313" key="7">
    <source>
        <dbReference type="EMBL" id="CAG2154204.1"/>
    </source>
</evidence>
<keyword evidence="2" id="KW-0805">Transcription regulation</keyword>
<keyword evidence="5" id="KW-0804">Transcription</keyword>
<evidence type="ECO:0000259" key="6">
    <source>
        <dbReference type="PROSITE" id="PS50931"/>
    </source>
</evidence>
<dbReference type="InterPro" id="IPR000847">
    <property type="entry name" value="LysR_HTH_N"/>
</dbReference>
<keyword evidence="8" id="KW-1185">Reference proteome</keyword>
<dbReference type="SUPFAM" id="SSF46785">
    <property type="entry name" value="Winged helix' DNA-binding domain"/>
    <property type="match status" value="1"/>
</dbReference>
<dbReference type="SUPFAM" id="SSF53850">
    <property type="entry name" value="Periplasmic binding protein-like II"/>
    <property type="match status" value="1"/>
</dbReference>
<sequence>MDIKQLRAFLAIADTGSITRASETLHLAQPALSRQLRMLEEDLGTPLFERTPRGMELTDAGSRLIERARRALREIDGARTEIVVASPGAVRGTVDLGLLTSQSELIAAPLVAALRASHPELMLRIYTGYSDRLREWLENGEVGLAMLTDYKTSSQLDMQPLFVEQLCLVGGPRSEDLGKAPIGLQCLVTLPLILPVFYRGLRLILDHASEARGIKLNVVAETNDTRVQKAMAEQGLGFAVLPMGSVASAVDSGSLKATPIAGEELQRRTGLAVSMMRRNSLAVRAVANELTALTQAMIQDGRWPGATWLGRS</sequence>
<proteinExistence type="inferred from homology"/>
<keyword evidence="4" id="KW-0010">Activator</keyword>
<dbReference type="Pfam" id="PF03466">
    <property type="entry name" value="LysR_substrate"/>
    <property type="match status" value="1"/>
</dbReference>
<comment type="similarity">
    <text evidence="1">Belongs to the LysR transcriptional regulatory family.</text>
</comment>
<evidence type="ECO:0000256" key="1">
    <source>
        <dbReference type="ARBA" id="ARBA00009437"/>
    </source>
</evidence>
<dbReference type="PANTHER" id="PTHR30293">
    <property type="entry name" value="TRANSCRIPTIONAL REGULATORY PROTEIN NAC-RELATED"/>
    <property type="match status" value="1"/>
</dbReference>
<dbReference type="Gene3D" id="3.40.190.290">
    <property type="match status" value="1"/>
</dbReference>
<dbReference type="PROSITE" id="PS50931">
    <property type="entry name" value="HTH_LYSR"/>
    <property type="match status" value="1"/>
</dbReference>
<organism evidence="7 8">
    <name type="scientific">Cupriavidus numazuensis</name>
    <dbReference type="NCBI Taxonomy" id="221992"/>
    <lineage>
        <taxon>Bacteria</taxon>
        <taxon>Pseudomonadati</taxon>
        <taxon>Pseudomonadota</taxon>
        <taxon>Betaproteobacteria</taxon>
        <taxon>Burkholderiales</taxon>
        <taxon>Burkholderiaceae</taxon>
        <taxon>Cupriavidus</taxon>
    </lineage>
</organism>
<dbReference type="PRINTS" id="PR00039">
    <property type="entry name" value="HTHLYSR"/>
</dbReference>
<name>A0ABM8TMG6_9BURK</name>